<dbReference type="RefSeq" id="WP_197941934.1">
    <property type="nucleotide sequence ID" value="NZ_JAECSB010000085.1"/>
</dbReference>
<evidence type="ECO:0000313" key="3">
    <source>
        <dbReference type="Proteomes" id="UP000627573"/>
    </source>
</evidence>
<dbReference type="Pfam" id="PF13392">
    <property type="entry name" value="HNH_3"/>
    <property type="match status" value="1"/>
</dbReference>
<name>A0A8I0ZVL4_RHOER</name>
<gene>
    <name evidence="2" type="ORF">I3517_27325</name>
</gene>
<feature type="domain" description="HNH nuclease" evidence="1">
    <location>
        <begin position="65"/>
        <end position="109"/>
    </location>
</feature>
<keyword evidence="3" id="KW-1185">Reference proteome</keyword>
<dbReference type="EMBL" id="JAECSB010000085">
    <property type="protein sequence ID" value="MBH5146320.1"/>
    <property type="molecule type" value="Genomic_DNA"/>
</dbReference>
<sequence length="173" mass="19144">MHYKRWTATGDPLVTRTPTRGLSLEEAFRFYMPGDPPPAGVVWPWTGSVCAFGYGRFEKLGVRLMAHRVSYEIFRGPIPDGMFVRHTLDIPNDVNPNNLILGTQAENMRDKVERGRQPRGSAAGAAKLDEAAVHEIRRLCAEGKTSYYQLGKAFGVSASTIRAAAIGKTWAHI</sequence>
<comment type="caution">
    <text evidence="2">The sequence shown here is derived from an EMBL/GenBank/DDBJ whole genome shotgun (WGS) entry which is preliminary data.</text>
</comment>
<keyword evidence="2" id="KW-0540">Nuclease</keyword>
<dbReference type="InterPro" id="IPR003615">
    <property type="entry name" value="HNH_nuc"/>
</dbReference>
<evidence type="ECO:0000313" key="2">
    <source>
        <dbReference type="EMBL" id="MBH5146320.1"/>
    </source>
</evidence>
<dbReference type="SUPFAM" id="SSF54060">
    <property type="entry name" value="His-Me finger endonucleases"/>
    <property type="match status" value="1"/>
</dbReference>
<dbReference type="Proteomes" id="UP000627573">
    <property type="component" value="Unassembled WGS sequence"/>
</dbReference>
<reference evidence="2 3" key="1">
    <citation type="submission" date="2020-12" db="EMBL/GenBank/DDBJ databases">
        <title>Draft genome sequence of furan degrading bacterial strain FUR100.</title>
        <authorList>
            <person name="Woiski C."/>
        </authorList>
    </citation>
    <scope>NUCLEOTIDE SEQUENCE [LARGE SCALE GENOMIC DNA]</scope>
    <source>
        <strain evidence="2 3">FUR100</strain>
    </source>
</reference>
<protein>
    <submittedName>
        <fullName evidence="2">HNH endonuclease</fullName>
    </submittedName>
</protein>
<dbReference type="GO" id="GO:0004519">
    <property type="term" value="F:endonuclease activity"/>
    <property type="evidence" value="ECO:0007669"/>
    <property type="project" value="UniProtKB-KW"/>
</dbReference>
<dbReference type="Gene3D" id="3.90.75.20">
    <property type="match status" value="1"/>
</dbReference>
<accession>A0A8I0ZVL4</accession>
<keyword evidence="2" id="KW-0378">Hydrolase</keyword>
<dbReference type="InterPro" id="IPR044925">
    <property type="entry name" value="His-Me_finger_sf"/>
</dbReference>
<organism evidence="2 3">
    <name type="scientific">Rhodococcus erythropolis</name>
    <name type="common">Arthrobacter picolinophilus</name>
    <dbReference type="NCBI Taxonomy" id="1833"/>
    <lineage>
        <taxon>Bacteria</taxon>
        <taxon>Bacillati</taxon>
        <taxon>Actinomycetota</taxon>
        <taxon>Actinomycetes</taxon>
        <taxon>Mycobacteriales</taxon>
        <taxon>Nocardiaceae</taxon>
        <taxon>Rhodococcus</taxon>
        <taxon>Rhodococcus erythropolis group</taxon>
    </lineage>
</organism>
<keyword evidence="2" id="KW-0255">Endonuclease</keyword>
<evidence type="ECO:0000259" key="1">
    <source>
        <dbReference type="Pfam" id="PF13392"/>
    </source>
</evidence>
<dbReference type="AlphaFoldDB" id="A0A8I0ZVL4"/>
<proteinExistence type="predicted"/>